<comment type="caution">
    <text evidence="2">The sequence shown here is derived from an EMBL/GenBank/DDBJ whole genome shotgun (WGS) entry which is preliminary data.</text>
</comment>
<sequence length="91" mass="9575">MHDAGLRGVAMVSGARLVFSYAVGFAQLDLVGPGEDRAVVSPMESLPANAYPRVVAAARETRGRTLDDQFELGLRPLLLGPAALAAEQVRA</sequence>
<evidence type="ECO:0000313" key="2">
    <source>
        <dbReference type="EMBL" id="GGI72013.1"/>
    </source>
</evidence>
<dbReference type="Gene3D" id="1.10.357.10">
    <property type="entry name" value="Tetracycline Repressor, domain 2"/>
    <property type="match status" value="1"/>
</dbReference>
<dbReference type="SUPFAM" id="SSF48498">
    <property type="entry name" value="Tetracyclin repressor-like, C-terminal domain"/>
    <property type="match status" value="1"/>
</dbReference>
<reference evidence="2" key="3">
    <citation type="submission" date="2020-09" db="EMBL/GenBank/DDBJ databases">
        <authorList>
            <person name="Sun Q."/>
            <person name="Zhou Y."/>
        </authorList>
    </citation>
    <scope>NUCLEOTIDE SEQUENCE</scope>
    <source>
        <strain evidence="2">CGMCC 4.7206</strain>
    </source>
</reference>
<proteinExistence type="predicted"/>
<reference evidence="1" key="4">
    <citation type="submission" date="2023-12" db="EMBL/GenBank/DDBJ databases">
        <authorList>
            <person name="Sun Q."/>
            <person name="Inoue M."/>
        </authorList>
    </citation>
    <scope>NUCLEOTIDE SEQUENCE</scope>
    <source>
        <strain evidence="1">JCM 10664</strain>
    </source>
</reference>
<organism evidence="2 3">
    <name type="scientific">Saccharopolyspora thermophila</name>
    <dbReference type="NCBI Taxonomy" id="89367"/>
    <lineage>
        <taxon>Bacteria</taxon>
        <taxon>Bacillati</taxon>
        <taxon>Actinomycetota</taxon>
        <taxon>Actinomycetes</taxon>
        <taxon>Pseudonocardiales</taxon>
        <taxon>Pseudonocardiaceae</taxon>
        <taxon>Saccharopolyspora</taxon>
    </lineage>
</organism>
<accession>A0A917N6Q0</accession>
<dbReference type="Proteomes" id="UP000597989">
    <property type="component" value="Unassembled WGS sequence"/>
</dbReference>
<evidence type="ECO:0000313" key="3">
    <source>
        <dbReference type="Proteomes" id="UP000597989"/>
    </source>
</evidence>
<evidence type="ECO:0000313" key="1">
    <source>
        <dbReference type="EMBL" id="GAA0539064.1"/>
    </source>
</evidence>
<dbReference type="AlphaFoldDB" id="A0A917N6Q0"/>
<reference evidence="1 4" key="2">
    <citation type="journal article" date="2019" name="Int. J. Syst. Evol. Microbiol.">
        <title>The Global Catalogue of Microorganisms (GCM) 10K type strain sequencing project: providing services to taxonomists for standard genome sequencing and annotation.</title>
        <authorList>
            <consortium name="The Broad Institute Genomics Platform"/>
            <consortium name="The Broad Institute Genome Sequencing Center for Infectious Disease"/>
            <person name="Wu L."/>
            <person name="Ma J."/>
        </authorList>
    </citation>
    <scope>NUCLEOTIDE SEQUENCE [LARGE SCALE GENOMIC DNA]</scope>
    <source>
        <strain evidence="1 4">JCM 10664</strain>
    </source>
</reference>
<dbReference type="InterPro" id="IPR036271">
    <property type="entry name" value="Tet_transcr_reg_TetR-rel_C_sf"/>
</dbReference>
<reference evidence="2 3" key="1">
    <citation type="journal article" date="2014" name="Int. J. Syst. Evol. Microbiol.">
        <title>Complete genome sequence of Corynebacterium casei LMG S-19264T (=DSM 44701T), isolated from a smear-ripened cheese.</title>
        <authorList>
            <consortium name="US DOE Joint Genome Institute (JGI-PGF)"/>
            <person name="Walter F."/>
            <person name="Albersmeier A."/>
            <person name="Kalinowski J."/>
            <person name="Ruckert C."/>
        </authorList>
    </citation>
    <scope>NUCLEOTIDE SEQUENCE [LARGE SCALE GENOMIC DNA]</scope>
    <source>
        <strain evidence="2 3">CGMCC 4.7206</strain>
    </source>
</reference>
<name>A0A917N6Q0_9PSEU</name>
<dbReference type="EMBL" id="BMMT01000001">
    <property type="protein sequence ID" value="GGI72013.1"/>
    <property type="molecule type" value="Genomic_DNA"/>
</dbReference>
<protein>
    <submittedName>
        <fullName evidence="2">Uncharacterized protein</fullName>
    </submittedName>
</protein>
<evidence type="ECO:0000313" key="4">
    <source>
        <dbReference type="Proteomes" id="UP001500220"/>
    </source>
</evidence>
<dbReference type="Proteomes" id="UP001500220">
    <property type="component" value="Unassembled WGS sequence"/>
</dbReference>
<dbReference type="RefSeq" id="WP_188985086.1">
    <property type="nucleotide sequence ID" value="NZ_BAAAHC010000024.1"/>
</dbReference>
<keyword evidence="4" id="KW-1185">Reference proteome</keyword>
<dbReference type="EMBL" id="BAAAHC010000024">
    <property type="protein sequence ID" value="GAA0539064.1"/>
    <property type="molecule type" value="Genomic_DNA"/>
</dbReference>
<gene>
    <name evidence="1" type="ORF">GCM10009545_47160</name>
    <name evidence="2" type="ORF">GCM10011581_06190</name>
</gene>